<keyword evidence="2" id="KW-1185">Reference proteome</keyword>
<name>A0A0D2C5C7_9EURO</name>
<reference evidence="1 2" key="1">
    <citation type="submission" date="2015-01" db="EMBL/GenBank/DDBJ databases">
        <title>The Genome Sequence of Cladophialophora immunda CBS83496.</title>
        <authorList>
            <consortium name="The Broad Institute Genomics Platform"/>
            <person name="Cuomo C."/>
            <person name="de Hoog S."/>
            <person name="Gorbushina A."/>
            <person name="Stielow B."/>
            <person name="Teixiera M."/>
            <person name="Abouelleil A."/>
            <person name="Chapman S.B."/>
            <person name="Priest M."/>
            <person name="Young S.K."/>
            <person name="Wortman J."/>
            <person name="Nusbaum C."/>
            <person name="Birren B."/>
        </authorList>
    </citation>
    <scope>NUCLEOTIDE SEQUENCE [LARGE SCALE GENOMIC DNA]</scope>
    <source>
        <strain evidence="1 2">CBS 83496</strain>
    </source>
</reference>
<dbReference type="AlphaFoldDB" id="A0A0D2C5C7"/>
<proteinExistence type="predicted"/>
<dbReference type="STRING" id="569365.A0A0D2C5C7"/>
<dbReference type="InterPro" id="IPR001753">
    <property type="entry name" value="Enoyl-CoA_hydra/iso"/>
</dbReference>
<sequence length="96" mass="10709">MCTTPPFSRPPPTQHSVTLSYPAPYTLLVTIDRAKSHNSLPLEASYELEALWQWYDAEDSLRVAIITGAGTKAFCTGMDLKGRAPGWRRFALAYSF</sequence>
<dbReference type="Pfam" id="PF00378">
    <property type="entry name" value="ECH_1"/>
    <property type="match status" value="1"/>
</dbReference>
<protein>
    <recommendedName>
        <fullName evidence="3">3-hydroxyisobutyryl-CoA hydrolase, mitochondrial</fullName>
    </recommendedName>
</protein>
<evidence type="ECO:0008006" key="3">
    <source>
        <dbReference type="Google" id="ProtNLM"/>
    </source>
</evidence>
<accession>A0A0D2C5C7</accession>
<gene>
    <name evidence="1" type="ORF">PV07_08841</name>
</gene>
<dbReference type="GeneID" id="27348035"/>
<dbReference type="SUPFAM" id="SSF52096">
    <property type="entry name" value="ClpP/crotonase"/>
    <property type="match status" value="1"/>
</dbReference>
<dbReference type="HOGENOM" id="CLU_2359533_0_0_1"/>
<dbReference type="RefSeq" id="XP_016245896.1">
    <property type="nucleotide sequence ID" value="XM_016396040.1"/>
</dbReference>
<dbReference type="InterPro" id="IPR029045">
    <property type="entry name" value="ClpP/crotonase-like_dom_sf"/>
</dbReference>
<organism evidence="1 2">
    <name type="scientific">Cladophialophora immunda</name>
    <dbReference type="NCBI Taxonomy" id="569365"/>
    <lineage>
        <taxon>Eukaryota</taxon>
        <taxon>Fungi</taxon>
        <taxon>Dikarya</taxon>
        <taxon>Ascomycota</taxon>
        <taxon>Pezizomycotina</taxon>
        <taxon>Eurotiomycetes</taxon>
        <taxon>Chaetothyriomycetidae</taxon>
        <taxon>Chaetothyriales</taxon>
        <taxon>Herpotrichiellaceae</taxon>
        <taxon>Cladophialophora</taxon>
    </lineage>
</organism>
<dbReference type="EMBL" id="KN847044">
    <property type="protein sequence ID" value="KIW25680.1"/>
    <property type="molecule type" value="Genomic_DNA"/>
</dbReference>
<dbReference type="Gene3D" id="3.90.226.10">
    <property type="entry name" value="2-enoyl-CoA Hydratase, Chain A, domain 1"/>
    <property type="match status" value="1"/>
</dbReference>
<evidence type="ECO:0000313" key="2">
    <source>
        <dbReference type="Proteomes" id="UP000054466"/>
    </source>
</evidence>
<dbReference type="VEuPathDB" id="FungiDB:PV07_08841"/>
<dbReference type="OrthoDB" id="2139957at2759"/>
<evidence type="ECO:0000313" key="1">
    <source>
        <dbReference type="EMBL" id="KIW25680.1"/>
    </source>
</evidence>
<dbReference type="Proteomes" id="UP000054466">
    <property type="component" value="Unassembled WGS sequence"/>
</dbReference>